<protein>
    <recommendedName>
        <fullName evidence="5">LamG-like jellyroll fold domain-containing protein</fullName>
    </recommendedName>
</protein>
<dbReference type="EMBL" id="JAASRO010000001">
    <property type="protein sequence ID" value="NIK61142.1"/>
    <property type="molecule type" value="Genomic_DNA"/>
</dbReference>
<sequence>MSSLHALRRSVALFVSAAALLLPMQTANAGTTAQPPTAQPPAEQPAGAQQNAATDLARKSGEPVPVPSAQTATSDVVANPDGTFTETFHTEPVRVRRGAGWTRIDTTLERRTDGTVAPRATSIPTTFSGGGDGPLVSLGASGKQLSYTWSKPLPTPTLQGSTATYADVLPGVDLRLTAKTQGFSKVFVIHNAAAAKQLSTLNLGLAADGLVLRDTKTGSFGAYDGTKKLVYNAGAPLMWDSANKRATGTSKLTNRALSVTPDQNLLTSRSTKYPVYLDPDTTGPLYGWAMVFSGHPEDEYWGGDGDGVAKVGNCYDANSECYGIGVARSYFRFDVRGLLGGRKLIKSASFNAFLDHVPACAEPRKVRASSTAPVGTGTNWNNRPGIATSLGDVMPPVCKDIWLGWSAVRAVTDGVNLHGGWATIALSATDEADQYAWKKFGTRPTLSVTYNTRPSVPSSMAVEGQLCQGQEIFVNPAVSGEQEDQTRGPVLSAKATEDDPQLIRMVFEWADRAHNRIGGATTGLFASGSTFKAEVPGAQAAHGSRLSFRAFASDDVDGSGWSGYCDLTIDKVAPQAAPVVTSTTYPECTPASCLPGGGVGFTGGFTFKAGPNDTDVAGFQYSLLGSFENRYVPIGSDGLAHVLITPPDRGPQFLSVRAVDRARNVSSVAEVYEFHVKNGGSPTAAWRLNGEGADTAVVDDAAGHRNGVRPAAPAGQWKGGRHGDALWLNGSQAGYVAASGTPAVDTSKSFTVAAWVKLDQAGTVYRTAVSQNGSRISGFFLQYNPNTKKWNFMMPASDADAAARHVAASTGPAVPGRWTHLVGVFDDATKQITLYVDGVQGSTASHSTPWRAAGATQLGRAQYQATGVDNWLGSLDDVQVFNRVLVTTEIDDLAGKPAAEQLFWPLDESTGTQISDASGNYRLGTAAAGVTRTAGAVGTGAVRLDGSGGITGPAAVVRTDSSFTVSARVKLDAVDDISRTVLSLDGQQSSGFQLGYDGPKRRWFFGLSQADSATDLPVTVTDDSAPTAGAWTSLTAVYDQAAGQIRLYVNGRQVGGYVAAQAKWNAAGAFQVGTARKAGQVANAFVGEIDDVHVWSGIRTEGQVQEDLSYPVTTRRTAYSGQLSYFLDSNGFRMVTNGPVPQSSHFQKALGVPAPAGSANTTTIYACRNGATDYFLDPTCAGHTVLGSVGQFWNTPPAGVETVPVYRCYIYMVAHFASNDENCDGVAGATMEFRLGYVRPYFSLVRTNATNHPYDHISSTAKQPATQRPEFSLGYLAMRQLPGTTPWMLCRDGADSFTSTDANCEGKTVVAVSGYGWTDAAPGRAEVFLCRASWGELFDSRDAGCEGQAHTLVRSIGYISASL</sequence>
<dbReference type="InterPro" id="IPR006558">
    <property type="entry name" value="LamG-like"/>
</dbReference>
<keyword evidence="7" id="KW-1185">Reference proteome</keyword>
<evidence type="ECO:0000313" key="7">
    <source>
        <dbReference type="Proteomes" id="UP000555407"/>
    </source>
</evidence>
<feature type="compositionally biased region" description="Polar residues" evidence="3">
    <location>
        <begin position="68"/>
        <end position="87"/>
    </location>
</feature>
<keyword evidence="1 4" id="KW-0732">Signal</keyword>
<dbReference type="Pfam" id="PF13385">
    <property type="entry name" value="Laminin_G_3"/>
    <property type="match status" value="2"/>
</dbReference>
<evidence type="ECO:0000256" key="1">
    <source>
        <dbReference type="ARBA" id="ARBA00022729"/>
    </source>
</evidence>
<feature type="signal peptide" evidence="4">
    <location>
        <begin position="1"/>
        <end position="29"/>
    </location>
</feature>
<dbReference type="PANTHER" id="PTHR46943">
    <property type="entry name" value="PENTRAXIN-RELATED PROTEIN PTX3"/>
    <property type="match status" value="1"/>
</dbReference>
<feature type="chain" id="PRO_5031189709" description="LamG-like jellyroll fold domain-containing protein" evidence="4">
    <location>
        <begin position="30"/>
        <end position="1363"/>
    </location>
</feature>
<dbReference type="Proteomes" id="UP000555407">
    <property type="component" value="Unassembled WGS sequence"/>
</dbReference>
<dbReference type="GO" id="GO:0006955">
    <property type="term" value="P:immune response"/>
    <property type="evidence" value="ECO:0007669"/>
    <property type="project" value="InterPro"/>
</dbReference>
<evidence type="ECO:0000256" key="2">
    <source>
        <dbReference type="ARBA" id="ARBA00023157"/>
    </source>
</evidence>
<feature type="domain" description="LamG-like jellyroll fold" evidence="5">
    <location>
        <begin position="748"/>
        <end position="888"/>
    </location>
</feature>
<dbReference type="SUPFAM" id="SSF49899">
    <property type="entry name" value="Concanavalin A-like lectins/glucanases"/>
    <property type="match status" value="2"/>
</dbReference>
<organism evidence="6 7">
    <name type="scientific">Kribbella shirazensis</name>
    <dbReference type="NCBI Taxonomy" id="1105143"/>
    <lineage>
        <taxon>Bacteria</taxon>
        <taxon>Bacillati</taxon>
        <taxon>Actinomycetota</taxon>
        <taxon>Actinomycetes</taxon>
        <taxon>Propionibacteriales</taxon>
        <taxon>Kribbellaceae</taxon>
        <taxon>Kribbella</taxon>
    </lineage>
</organism>
<dbReference type="InterPro" id="IPR042837">
    <property type="entry name" value="PTX3"/>
</dbReference>
<reference evidence="6 7" key="1">
    <citation type="submission" date="2020-03" db="EMBL/GenBank/DDBJ databases">
        <title>Sequencing the genomes of 1000 actinobacteria strains.</title>
        <authorList>
            <person name="Klenk H.-P."/>
        </authorList>
    </citation>
    <scope>NUCLEOTIDE SEQUENCE [LARGE SCALE GENOMIC DNA]</scope>
    <source>
        <strain evidence="6 7">DSM 45490</strain>
    </source>
</reference>
<feature type="compositionally biased region" description="Low complexity" evidence="3">
    <location>
        <begin position="44"/>
        <end position="53"/>
    </location>
</feature>
<feature type="domain" description="LamG-like jellyroll fold" evidence="5">
    <location>
        <begin position="961"/>
        <end position="1102"/>
    </location>
</feature>
<evidence type="ECO:0000259" key="5">
    <source>
        <dbReference type="SMART" id="SM00560"/>
    </source>
</evidence>
<evidence type="ECO:0000256" key="4">
    <source>
        <dbReference type="SAM" id="SignalP"/>
    </source>
</evidence>
<dbReference type="SMART" id="SM00560">
    <property type="entry name" value="LamGL"/>
    <property type="match status" value="2"/>
</dbReference>
<evidence type="ECO:0000256" key="3">
    <source>
        <dbReference type="SAM" id="MobiDB-lite"/>
    </source>
</evidence>
<keyword evidence="2" id="KW-1015">Disulfide bond</keyword>
<dbReference type="InterPro" id="IPR013320">
    <property type="entry name" value="ConA-like_dom_sf"/>
</dbReference>
<dbReference type="RefSeq" id="WP_167215356.1">
    <property type="nucleotide sequence ID" value="NZ_JAASRO010000001.1"/>
</dbReference>
<evidence type="ECO:0000313" key="6">
    <source>
        <dbReference type="EMBL" id="NIK61142.1"/>
    </source>
</evidence>
<dbReference type="Gene3D" id="2.60.120.200">
    <property type="match status" value="2"/>
</dbReference>
<comment type="caution">
    <text evidence="6">The sequence shown here is derived from an EMBL/GenBank/DDBJ whole genome shotgun (WGS) entry which is preliminary data.</text>
</comment>
<dbReference type="PANTHER" id="PTHR46943:SF1">
    <property type="entry name" value="PENTRAXIN-RELATED PROTEIN PTX3"/>
    <property type="match status" value="1"/>
</dbReference>
<feature type="region of interest" description="Disordered" evidence="3">
    <location>
        <begin position="30"/>
        <end position="91"/>
    </location>
</feature>
<proteinExistence type="predicted"/>
<accession>A0A7X6A453</accession>
<gene>
    <name evidence="6" type="ORF">BJY22_006859</name>
</gene>
<name>A0A7X6A453_9ACTN</name>